<dbReference type="RefSeq" id="WP_009899180.1">
    <property type="nucleotide sequence ID" value="NZ_FUQT01000003.1"/>
</dbReference>
<name>A0AAN5VPX7_CLODI</name>
<dbReference type="EMBL" id="DAEPXK010000077">
    <property type="protein sequence ID" value="HBH1544375.1"/>
    <property type="molecule type" value="Genomic_DNA"/>
</dbReference>
<dbReference type="Proteomes" id="UP000878956">
    <property type="component" value="Unassembled WGS sequence"/>
</dbReference>
<comment type="caution">
    <text evidence="1">The sequence shown here is derived from an EMBL/GenBank/DDBJ whole genome shotgun (WGS) entry which is preliminary data.</text>
</comment>
<evidence type="ECO:0000313" key="1">
    <source>
        <dbReference type="EMBL" id="HBH1544375.1"/>
    </source>
</evidence>
<reference evidence="1" key="2">
    <citation type="submission" date="2021-06" db="EMBL/GenBank/DDBJ databases">
        <authorList>
            <consortium name="NCBI Pathogen Detection Project"/>
        </authorList>
    </citation>
    <scope>NUCLEOTIDE SEQUENCE</scope>
    <source>
        <strain evidence="1">HN1000</strain>
    </source>
</reference>
<evidence type="ECO:0000313" key="2">
    <source>
        <dbReference type="Proteomes" id="UP000878956"/>
    </source>
</evidence>
<proteinExistence type="predicted"/>
<gene>
    <name evidence="1" type="ORF">KRM00_003924</name>
</gene>
<protein>
    <submittedName>
        <fullName evidence="1">Uncharacterized protein</fullName>
    </submittedName>
</protein>
<organism evidence="1 2">
    <name type="scientific">Clostridioides difficile</name>
    <name type="common">Peptoclostridium difficile</name>
    <dbReference type="NCBI Taxonomy" id="1496"/>
    <lineage>
        <taxon>Bacteria</taxon>
        <taxon>Bacillati</taxon>
        <taxon>Bacillota</taxon>
        <taxon>Clostridia</taxon>
        <taxon>Peptostreptococcales</taxon>
        <taxon>Peptostreptococcaceae</taxon>
        <taxon>Clostridioides</taxon>
    </lineage>
</organism>
<accession>A0AAN5VPX7</accession>
<reference evidence="1" key="1">
    <citation type="journal article" date="2018" name="Genome Biol.">
        <title>SKESA: strategic k-mer extension for scrupulous assemblies.</title>
        <authorList>
            <person name="Souvorov A."/>
            <person name="Agarwala R."/>
            <person name="Lipman D.J."/>
        </authorList>
    </citation>
    <scope>NUCLEOTIDE SEQUENCE</scope>
    <source>
        <strain evidence="1">HN1000</strain>
    </source>
</reference>
<sequence length="168" mass="20205">MEEYETDLKRIILYNFGLEAIRNQNYIICLEAVRENGLELKDVKWDELDLTKEEIENLNMEAVKQNPYAISYVKEQTDKVCIKALEQSGYAIYEIKNKDKYIKMFDIRFLEKIEKIITVVAIRINREWLFTVKNEENLSKEEFIYWANSEKISDKYKQIYLEFANNCK</sequence>
<dbReference type="AlphaFoldDB" id="A0AAN5VPX7"/>